<dbReference type="SFLD" id="SFLDS00005">
    <property type="entry name" value="Isoprenoid_Synthase_Type_I"/>
    <property type="match status" value="1"/>
</dbReference>
<dbReference type="InterPro" id="IPR033749">
    <property type="entry name" value="Polyprenyl_synt_CS"/>
</dbReference>
<dbReference type="PANTHER" id="PTHR43281">
    <property type="entry name" value="FARNESYL DIPHOSPHATE SYNTHASE"/>
    <property type="match status" value="1"/>
</dbReference>
<comment type="similarity">
    <text evidence="2 7">Belongs to the FPP/GGPP synthase family.</text>
</comment>
<keyword evidence="3 7" id="KW-0808">Transferase</keyword>
<comment type="cofactor">
    <cofactor evidence="1">
        <name>Mg(2+)</name>
        <dbReference type="ChEBI" id="CHEBI:18420"/>
    </cofactor>
</comment>
<dbReference type="GO" id="GO:0004659">
    <property type="term" value="F:prenyltransferase activity"/>
    <property type="evidence" value="ECO:0007669"/>
    <property type="project" value="InterPro"/>
</dbReference>
<dbReference type="GO" id="GO:0016114">
    <property type="term" value="P:terpenoid biosynthetic process"/>
    <property type="evidence" value="ECO:0007669"/>
    <property type="project" value="UniProtKB-ARBA"/>
</dbReference>
<dbReference type="PROSITE" id="PS00444">
    <property type="entry name" value="POLYPRENYL_SYNTHASE_2"/>
    <property type="match status" value="1"/>
</dbReference>
<protein>
    <submittedName>
        <fullName evidence="8">Geranyl transferase</fullName>
    </submittedName>
</protein>
<dbReference type="SUPFAM" id="SSF48576">
    <property type="entry name" value="Terpenoid synthases"/>
    <property type="match status" value="1"/>
</dbReference>
<dbReference type="Pfam" id="PF00348">
    <property type="entry name" value="polyprenyl_synt"/>
    <property type="match status" value="1"/>
</dbReference>
<dbReference type="GO" id="GO:0005737">
    <property type="term" value="C:cytoplasm"/>
    <property type="evidence" value="ECO:0007669"/>
    <property type="project" value="UniProtKB-ARBA"/>
</dbReference>
<dbReference type="NCBIfam" id="NF045485">
    <property type="entry name" value="FPPsyn"/>
    <property type="match status" value="1"/>
</dbReference>
<dbReference type="AlphaFoldDB" id="A0A520S412"/>
<dbReference type="GO" id="GO:0046872">
    <property type="term" value="F:metal ion binding"/>
    <property type="evidence" value="ECO:0007669"/>
    <property type="project" value="UniProtKB-KW"/>
</dbReference>
<evidence type="ECO:0000256" key="1">
    <source>
        <dbReference type="ARBA" id="ARBA00001946"/>
    </source>
</evidence>
<proteinExistence type="inferred from homology"/>
<keyword evidence="4" id="KW-0479">Metal-binding</keyword>
<name>A0A520S412_9GAMM</name>
<evidence type="ECO:0000256" key="3">
    <source>
        <dbReference type="ARBA" id="ARBA00022679"/>
    </source>
</evidence>
<dbReference type="FunFam" id="1.10.600.10:FF:000001">
    <property type="entry name" value="Geranylgeranyl diphosphate synthase"/>
    <property type="match status" value="1"/>
</dbReference>
<evidence type="ECO:0000256" key="5">
    <source>
        <dbReference type="ARBA" id="ARBA00022842"/>
    </source>
</evidence>
<evidence type="ECO:0000256" key="2">
    <source>
        <dbReference type="ARBA" id="ARBA00006706"/>
    </source>
</evidence>
<dbReference type="Proteomes" id="UP000320404">
    <property type="component" value="Unassembled WGS sequence"/>
</dbReference>
<dbReference type="InterPro" id="IPR053378">
    <property type="entry name" value="Prenyl_diphosphate_synthase"/>
</dbReference>
<reference evidence="8 9" key="1">
    <citation type="submission" date="2019-02" db="EMBL/GenBank/DDBJ databases">
        <title>Prokaryotic population dynamics and viral predation in marine succession experiment using metagenomics: the confinement effect.</title>
        <authorList>
            <person name="Haro-Moreno J.M."/>
            <person name="Rodriguez-Valera F."/>
            <person name="Lopez-Perez M."/>
        </authorList>
    </citation>
    <scope>NUCLEOTIDE SEQUENCE [LARGE SCALE GENOMIC DNA]</scope>
    <source>
        <strain evidence="8">MED-G158</strain>
    </source>
</reference>
<dbReference type="SFLD" id="SFLDG01017">
    <property type="entry name" value="Polyprenyl_Transferase_Like"/>
    <property type="match status" value="1"/>
</dbReference>
<comment type="caution">
    <text evidence="8">The sequence shown here is derived from an EMBL/GenBank/DDBJ whole genome shotgun (WGS) entry which is preliminary data.</text>
</comment>
<accession>A0A520S412</accession>
<keyword evidence="6" id="KW-0414">Isoprene biosynthesis</keyword>
<dbReference type="InterPro" id="IPR008949">
    <property type="entry name" value="Isoprenoid_synthase_dom_sf"/>
</dbReference>
<gene>
    <name evidence="8" type="ORF">EVA69_02140</name>
</gene>
<dbReference type="CDD" id="cd00685">
    <property type="entry name" value="Trans_IPPS_HT"/>
    <property type="match status" value="1"/>
</dbReference>
<keyword evidence="5" id="KW-0460">Magnesium</keyword>
<dbReference type="InterPro" id="IPR000092">
    <property type="entry name" value="Polyprenyl_synt"/>
</dbReference>
<dbReference type="Gene3D" id="1.10.600.10">
    <property type="entry name" value="Farnesyl Diphosphate Synthase"/>
    <property type="match status" value="1"/>
</dbReference>
<sequence length="296" mass="31808">MTPRLEEFLQTCQRRVEAVLEHELKRESPSDELQEAMSYACLDGGKRIRPVLVYGANLALGGDLSNADAAAAAVELMHSYSLVHDDLPAMDDDDLRRGKASVHKAYSEATAILVGDALQSLAFTMLSRSTPKLAACAQLQQVQELARAVGNDGMVAGQALDFAATGVETSLDDLQTLHGLKTGALIRASVTLGALSVDNCDTERLQQLQSFADCIGLAFQVRDDILDVTSDTEQLGKPQGSDQLNGKATYVSLLGLERAQSKASELTEEALHALQGLSSEADMLRDLAHYIVARNH</sequence>
<evidence type="ECO:0000256" key="7">
    <source>
        <dbReference type="RuleBase" id="RU004466"/>
    </source>
</evidence>
<dbReference type="PROSITE" id="PS00723">
    <property type="entry name" value="POLYPRENYL_SYNTHASE_1"/>
    <property type="match status" value="1"/>
</dbReference>
<evidence type="ECO:0000256" key="6">
    <source>
        <dbReference type="ARBA" id="ARBA00023229"/>
    </source>
</evidence>
<evidence type="ECO:0000313" key="8">
    <source>
        <dbReference type="EMBL" id="RZO77179.1"/>
    </source>
</evidence>
<organism evidence="8 9">
    <name type="scientific">OM182 bacterium</name>
    <dbReference type="NCBI Taxonomy" id="2510334"/>
    <lineage>
        <taxon>Bacteria</taxon>
        <taxon>Pseudomonadati</taxon>
        <taxon>Pseudomonadota</taxon>
        <taxon>Gammaproteobacteria</taxon>
        <taxon>OMG group</taxon>
        <taxon>OM182 clade</taxon>
    </lineage>
</organism>
<evidence type="ECO:0000313" key="9">
    <source>
        <dbReference type="Proteomes" id="UP000320404"/>
    </source>
</evidence>
<dbReference type="EMBL" id="SHAH01000018">
    <property type="protein sequence ID" value="RZO77179.1"/>
    <property type="molecule type" value="Genomic_DNA"/>
</dbReference>
<dbReference type="GO" id="GO:0008654">
    <property type="term" value="P:phospholipid biosynthetic process"/>
    <property type="evidence" value="ECO:0007669"/>
    <property type="project" value="UniProtKB-ARBA"/>
</dbReference>
<dbReference type="PANTHER" id="PTHR43281:SF1">
    <property type="entry name" value="FARNESYL DIPHOSPHATE SYNTHASE"/>
    <property type="match status" value="1"/>
</dbReference>
<evidence type="ECO:0000256" key="4">
    <source>
        <dbReference type="ARBA" id="ARBA00022723"/>
    </source>
</evidence>